<dbReference type="AlphaFoldDB" id="A0A344L0N0"/>
<dbReference type="InterPro" id="IPR013325">
    <property type="entry name" value="RNA_pol_sigma_r2"/>
</dbReference>
<dbReference type="Gene3D" id="1.10.10.1320">
    <property type="entry name" value="Anti-sigma factor, zinc-finger domain"/>
    <property type="match status" value="1"/>
</dbReference>
<protein>
    <recommendedName>
        <fullName evidence="3">Putative zinc-finger domain-containing protein</fullName>
    </recommendedName>
</protein>
<evidence type="ECO:0000256" key="2">
    <source>
        <dbReference type="ARBA" id="ARBA00023163"/>
    </source>
</evidence>
<name>A0A344L0N0_9PSEU</name>
<gene>
    <name evidence="4" type="ORF">A4R43_02925</name>
</gene>
<evidence type="ECO:0000313" key="5">
    <source>
        <dbReference type="Proteomes" id="UP000250434"/>
    </source>
</evidence>
<dbReference type="InterPro" id="IPR027383">
    <property type="entry name" value="Znf_put"/>
</dbReference>
<keyword evidence="5" id="KW-1185">Reference proteome</keyword>
<dbReference type="SUPFAM" id="SSF88659">
    <property type="entry name" value="Sigma3 and sigma4 domains of RNA polymerase sigma factors"/>
    <property type="match status" value="1"/>
</dbReference>
<reference evidence="4 5" key="1">
    <citation type="submission" date="2016-04" db="EMBL/GenBank/DDBJ databases">
        <title>Complete genome sequence and analysis of deep-sea sediment isolate, Amycolatopsis sp. WP1.</title>
        <authorList>
            <person name="Wang H."/>
            <person name="Chen S."/>
            <person name="Wu Q."/>
        </authorList>
    </citation>
    <scope>NUCLEOTIDE SEQUENCE [LARGE SCALE GENOMIC DNA]</scope>
    <source>
        <strain evidence="4 5">WP1</strain>
    </source>
</reference>
<dbReference type="GO" id="GO:0006352">
    <property type="term" value="P:DNA-templated transcription initiation"/>
    <property type="evidence" value="ECO:0007669"/>
    <property type="project" value="InterPro"/>
</dbReference>
<dbReference type="SUPFAM" id="SSF88946">
    <property type="entry name" value="Sigma2 domain of RNA polymerase sigma factors"/>
    <property type="match status" value="1"/>
</dbReference>
<feature type="domain" description="Putative zinc-finger" evidence="3">
    <location>
        <begin position="176"/>
        <end position="209"/>
    </location>
</feature>
<evidence type="ECO:0000259" key="3">
    <source>
        <dbReference type="Pfam" id="PF13490"/>
    </source>
</evidence>
<dbReference type="OrthoDB" id="4990598at2"/>
<dbReference type="InterPro" id="IPR041916">
    <property type="entry name" value="Anti_sigma_zinc_sf"/>
</dbReference>
<dbReference type="Pfam" id="PF13490">
    <property type="entry name" value="zf-HC2"/>
    <property type="match status" value="1"/>
</dbReference>
<accession>A0A344L0N0</accession>
<dbReference type="Proteomes" id="UP000250434">
    <property type="component" value="Chromosome"/>
</dbReference>
<keyword evidence="1" id="KW-0805">Transcription regulation</keyword>
<dbReference type="RefSeq" id="WP_113690869.1">
    <property type="nucleotide sequence ID" value="NZ_CP015163.1"/>
</dbReference>
<dbReference type="GO" id="GO:0003700">
    <property type="term" value="F:DNA-binding transcription factor activity"/>
    <property type="evidence" value="ECO:0007669"/>
    <property type="project" value="InterPro"/>
</dbReference>
<proteinExistence type="predicted"/>
<organism evidence="4 5">
    <name type="scientific">Amycolatopsis albispora</name>
    <dbReference type="NCBI Taxonomy" id="1804986"/>
    <lineage>
        <taxon>Bacteria</taxon>
        <taxon>Bacillati</taxon>
        <taxon>Actinomycetota</taxon>
        <taxon>Actinomycetes</taxon>
        <taxon>Pseudonocardiales</taxon>
        <taxon>Pseudonocardiaceae</taxon>
        <taxon>Amycolatopsis</taxon>
    </lineage>
</organism>
<dbReference type="InterPro" id="IPR013324">
    <property type="entry name" value="RNA_pol_sigma_r3/r4-like"/>
</dbReference>
<keyword evidence="2" id="KW-0804">Transcription</keyword>
<evidence type="ECO:0000256" key="1">
    <source>
        <dbReference type="ARBA" id="ARBA00023015"/>
    </source>
</evidence>
<dbReference type="KEGG" id="aab:A4R43_02925"/>
<sequence length="233" mass="25471">MSTEEPTDAWLLDAVRAGNLIAYGVLFQRHSEPARELAAGWLVGPDGVHELISDAFTRVLTALRRGAGPREDLRASLVVTMGHLASRPEREETASPEETVVRRWYSQLADPVFRQLSPRSRLALWHLDLDPAPAGDLAAVLGLSPADIPELVHQARDELHQAYLRTQAPRPRAEDCAPARQQLSAWVRGALSCRPSRRVENHLAECPGCLTAAVRLLGSPTGVAASHTHRTTS</sequence>
<dbReference type="Gene3D" id="1.10.1740.10">
    <property type="match status" value="1"/>
</dbReference>
<evidence type="ECO:0000313" key="4">
    <source>
        <dbReference type="EMBL" id="AXB41604.1"/>
    </source>
</evidence>
<dbReference type="EMBL" id="CP015163">
    <property type="protein sequence ID" value="AXB41604.1"/>
    <property type="molecule type" value="Genomic_DNA"/>
</dbReference>